<proteinExistence type="predicted"/>
<accession>A0ABY9YA44</accession>
<dbReference type="InterPro" id="IPR003065">
    <property type="entry name" value="Invas_SpaK"/>
</dbReference>
<dbReference type="SUPFAM" id="SSF69635">
    <property type="entry name" value="Type III secretory system chaperone-like"/>
    <property type="match status" value="1"/>
</dbReference>
<evidence type="ECO:0000313" key="2">
    <source>
        <dbReference type="Proteomes" id="UP001305421"/>
    </source>
</evidence>
<organism evidence="1 2">
    <name type="scientific">Stenotrophomonas aracearum</name>
    <dbReference type="NCBI Taxonomy" id="3003272"/>
    <lineage>
        <taxon>Bacteria</taxon>
        <taxon>Pseudomonadati</taxon>
        <taxon>Pseudomonadota</taxon>
        <taxon>Gammaproteobacteria</taxon>
        <taxon>Lysobacterales</taxon>
        <taxon>Lysobacteraceae</taxon>
        <taxon>Stenotrophomonas</taxon>
    </lineage>
</organism>
<sequence>MTSLLDTLNAALQELGCDPSRFQFDTHSSVVMGFADVGELLLDPVDDMVYLWGRLDTSPADRFSNRADELLAALSSPAAHFANGCLALRQLDEGCLVGGALQPDCRQESSLLASAIEGSHARVLELQALLR</sequence>
<keyword evidence="2" id="KW-1185">Reference proteome</keyword>
<protein>
    <submittedName>
        <fullName evidence="1">Uncharacterized protein</fullName>
    </submittedName>
</protein>
<evidence type="ECO:0000313" key="1">
    <source>
        <dbReference type="EMBL" id="WNH47724.1"/>
    </source>
</evidence>
<dbReference type="EMBL" id="CP115543">
    <property type="protein sequence ID" value="WNH47724.1"/>
    <property type="molecule type" value="Genomic_DNA"/>
</dbReference>
<dbReference type="Proteomes" id="UP001305421">
    <property type="component" value="Chromosome"/>
</dbReference>
<dbReference type="CDD" id="cd17035">
    <property type="entry name" value="T3SC_IB_Spa15-like"/>
    <property type="match status" value="1"/>
</dbReference>
<gene>
    <name evidence="1" type="ORF">PDM28_13680</name>
</gene>
<reference evidence="1 2" key="1">
    <citation type="submission" date="2022-12" db="EMBL/GenBank/DDBJ databases">
        <title>Two new species, Stenotrophomonas aracearum and Stenotrophomonas oahuensis, isolated from Anthurium (Araceae family) in Hawaii.</title>
        <authorList>
            <person name="Chunag S.C."/>
            <person name="Dobhal S."/>
            <person name="Alvarez A."/>
            <person name="Arif M."/>
        </authorList>
    </citation>
    <scope>NUCLEOTIDE SEQUENCE [LARGE SCALE GENOMIC DNA]</scope>
    <source>
        <strain evidence="1 2">A5588</strain>
    </source>
</reference>
<dbReference type="RefSeq" id="WP_311182448.1">
    <property type="nucleotide sequence ID" value="NZ_CP115543.1"/>
</dbReference>
<dbReference type="Pfam" id="PF03519">
    <property type="entry name" value="Invas_SpaK"/>
    <property type="match status" value="1"/>
</dbReference>
<dbReference type="Gene3D" id="3.30.1460.10">
    <property type="match status" value="1"/>
</dbReference>
<name>A0ABY9YA44_9GAMM</name>